<feature type="region of interest" description="Disordered" evidence="1">
    <location>
        <begin position="1"/>
        <end position="28"/>
    </location>
</feature>
<keyword evidence="3" id="KW-1185">Reference proteome</keyword>
<protein>
    <submittedName>
        <fullName evidence="2">Uncharacterized protein</fullName>
    </submittedName>
</protein>
<accession>A0A941IHD8</accession>
<evidence type="ECO:0000313" key="3">
    <source>
        <dbReference type="Proteomes" id="UP000676325"/>
    </source>
</evidence>
<sequence>MNGTPADSGKAGREAKNDVVSRAGRASDAAERRYEALLRYMRGLYSRSSKESTRRKDT</sequence>
<dbReference type="AlphaFoldDB" id="A0A941IHD8"/>
<evidence type="ECO:0000256" key="1">
    <source>
        <dbReference type="SAM" id="MobiDB-lite"/>
    </source>
</evidence>
<name>A0A941IHD8_9ACTN</name>
<dbReference type="Proteomes" id="UP000676325">
    <property type="component" value="Unassembled WGS sequence"/>
</dbReference>
<comment type="caution">
    <text evidence="2">The sequence shown here is derived from an EMBL/GenBank/DDBJ whole genome shotgun (WGS) entry which is preliminary data.</text>
</comment>
<proteinExistence type="predicted"/>
<dbReference type="EMBL" id="JAGSOH010000007">
    <property type="protein sequence ID" value="MBR7825612.1"/>
    <property type="molecule type" value="Genomic_DNA"/>
</dbReference>
<organism evidence="2 3">
    <name type="scientific">Actinospica acidithermotolerans</name>
    <dbReference type="NCBI Taxonomy" id="2828514"/>
    <lineage>
        <taxon>Bacteria</taxon>
        <taxon>Bacillati</taxon>
        <taxon>Actinomycetota</taxon>
        <taxon>Actinomycetes</taxon>
        <taxon>Catenulisporales</taxon>
        <taxon>Actinospicaceae</taxon>
        <taxon>Actinospica</taxon>
    </lineage>
</organism>
<dbReference type="RefSeq" id="WP_212516766.1">
    <property type="nucleotide sequence ID" value="NZ_JAGSOH010000007.1"/>
</dbReference>
<feature type="compositionally biased region" description="Basic and acidic residues" evidence="1">
    <location>
        <begin position="10"/>
        <end position="19"/>
    </location>
</feature>
<evidence type="ECO:0000313" key="2">
    <source>
        <dbReference type="EMBL" id="MBR7825612.1"/>
    </source>
</evidence>
<gene>
    <name evidence="2" type="ORF">KDK95_04785</name>
</gene>
<reference evidence="2" key="1">
    <citation type="submission" date="2021-04" db="EMBL/GenBank/DDBJ databases">
        <title>Genome based classification of Actinospica acidithermotolerans sp. nov., an actinobacterium isolated from an Indonesian hot spring.</title>
        <authorList>
            <person name="Kusuma A.B."/>
            <person name="Putra K.E."/>
            <person name="Nafisah S."/>
            <person name="Loh J."/>
            <person name="Nouioui I."/>
            <person name="Goodfellow M."/>
        </authorList>
    </citation>
    <scope>NUCLEOTIDE SEQUENCE</scope>
    <source>
        <strain evidence="2">MGRD01-02</strain>
    </source>
</reference>